<comment type="caution">
    <text evidence="6">The sequence shown here is derived from an EMBL/GenBank/DDBJ whole genome shotgun (WGS) entry which is preliminary data.</text>
</comment>
<evidence type="ECO:0000256" key="2">
    <source>
        <dbReference type="ARBA" id="ARBA00022771"/>
    </source>
</evidence>
<dbReference type="Proteomes" id="UP000284706">
    <property type="component" value="Unassembled WGS sequence"/>
</dbReference>
<evidence type="ECO:0000313" key="6">
    <source>
        <dbReference type="EMBL" id="PPR05209.1"/>
    </source>
</evidence>
<dbReference type="EMBL" id="NHYE01000512">
    <property type="protein sequence ID" value="PPR05209.1"/>
    <property type="molecule type" value="Genomic_DNA"/>
</dbReference>
<evidence type="ECO:0000259" key="5">
    <source>
        <dbReference type="PROSITE" id="PS50089"/>
    </source>
</evidence>
<gene>
    <name evidence="6" type="ORF">CVT26_012304</name>
</gene>
<sequence>MVDLSTDKIIVTIDRLVTTSELRRAYKEWNDRREEQTRVSHELGLFRKRVHDILKSDRHAEKEMHAATLLKNQLKCPICCSFMSDIIVRIQECGHVFCRTCLVQWEHSLESMSCDSSDSEDYEPQLTCPLCRTDVFLPVSREPTLRFFVRLLSGVELAMEPHHAVDLRLKNQLYIPVPPERIVSRTSATHFTTLNRVQTKGYHAIASYLRATSRLQHGAIILPSDSDVIASTFDLVRQSTRSLLHIIQIQKGERHILEILLTYYSASFAAYRAELSASFLKSSDADTPSAIDAAQDLKNVFACSATHAQLPEKYSC</sequence>
<dbReference type="GO" id="GO:0061630">
    <property type="term" value="F:ubiquitin protein ligase activity"/>
    <property type="evidence" value="ECO:0007669"/>
    <property type="project" value="TreeGrafter"/>
</dbReference>
<feature type="domain" description="RING-type" evidence="5">
    <location>
        <begin position="76"/>
        <end position="132"/>
    </location>
</feature>
<dbReference type="InterPro" id="IPR017907">
    <property type="entry name" value="Znf_RING_CS"/>
</dbReference>
<evidence type="ECO:0000256" key="4">
    <source>
        <dbReference type="PROSITE-ProRule" id="PRU00175"/>
    </source>
</evidence>
<dbReference type="PANTHER" id="PTHR25462">
    <property type="entry name" value="BONUS, ISOFORM C-RELATED"/>
    <property type="match status" value="1"/>
</dbReference>
<dbReference type="InParanoid" id="A0A409YQE3"/>
<evidence type="ECO:0000256" key="1">
    <source>
        <dbReference type="ARBA" id="ARBA00022723"/>
    </source>
</evidence>
<dbReference type="Pfam" id="PF13445">
    <property type="entry name" value="zf-RING_UBOX"/>
    <property type="match status" value="1"/>
</dbReference>
<dbReference type="SUPFAM" id="SSF57850">
    <property type="entry name" value="RING/U-box"/>
    <property type="match status" value="1"/>
</dbReference>
<dbReference type="PROSITE" id="PS50089">
    <property type="entry name" value="ZF_RING_2"/>
    <property type="match status" value="1"/>
</dbReference>
<evidence type="ECO:0000313" key="7">
    <source>
        <dbReference type="Proteomes" id="UP000284706"/>
    </source>
</evidence>
<evidence type="ECO:0000256" key="3">
    <source>
        <dbReference type="ARBA" id="ARBA00022833"/>
    </source>
</evidence>
<keyword evidence="3" id="KW-0862">Zinc</keyword>
<dbReference type="GO" id="GO:0008270">
    <property type="term" value="F:zinc ion binding"/>
    <property type="evidence" value="ECO:0007669"/>
    <property type="project" value="UniProtKB-KW"/>
</dbReference>
<accession>A0A409YQE3</accession>
<dbReference type="InterPro" id="IPR027370">
    <property type="entry name" value="Znf-RING_euk"/>
</dbReference>
<dbReference type="PANTHER" id="PTHR25462:SF229">
    <property type="entry name" value="TRANSCRIPTION INTERMEDIARY FACTOR 1-BETA"/>
    <property type="match status" value="1"/>
</dbReference>
<dbReference type="SMART" id="SM00184">
    <property type="entry name" value="RING"/>
    <property type="match status" value="1"/>
</dbReference>
<dbReference type="Gene3D" id="3.30.40.10">
    <property type="entry name" value="Zinc/RING finger domain, C3HC4 (zinc finger)"/>
    <property type="match status" value="1"/>
</dbReference>
<name>A0A409YQE3_9AGAR</name>
<protein>
    <recommendedName>
        <fullName evidence="5">RING-type domain-containing protein</fullName>
    </recommendedName>
</protein>
<dbReference type="AlphaFoldDB" id="A0A409YQE3"/>
<dbReference type="OrthoDB" id="3129882at2759"/>
<keyword evidence="1" id="KW-0479">Metal-binding</keyword>
<dbReference type="InterPro" id="IPR001841">
    <property type="entry name" value="Znf_RING"/>
</dbReference>
<reference evidence="6 7" key="1">
    <citation type="journal article" date="2018" name="Evol. Lett.">
        <title>Horizontal gene cluster transfer increased hallucinogenic mushroom diversity.</title>
        <authorList>
            <person name="Reynolds H.T."/>
            <person name="Vijayakumar V."/>
            <person name="Gluck-Thaler E."/>
            <person name="Korotkin H.B."/>
            <person name="Matheny P.B."/>
            <person name="Slot J.C."/>
        </authorList>
    </citation>
    <scope>NUCLEOTIDE SEQUENCE [LARGE SCALE GENOMIC DNA]</scope>
    <source>
        <strain evidence="6 7">SRW20</strain>
    </source>
</reference>
<dbReference type="InterPro" id="IPR013083">
    <property type="entry name" value="Znf_RING/FYVE/PHD"/>
</dbReference>
<organism evidence="6 7">
    <name type="scientific">Gymnopilus dilepis</name>
    <dbReference type="NCBI Taxonomy" id="231916"/>
    <lineage>
        <taxon>Eukaryota</taxon>
        <taxon>Fungi</taxon>
        <taxon>Dikarya</taxon>
        <taxon>Basidiomycota</taxon>
        <taxon>Agaricomycotina</taxon>
        <taxon>Agaricomycetes</taxon>
        <taxon>Agaricomycetidae</taxon>
        <taxon>Agaricales</taxon>
        <taxon>Agaricineae</taxon>
        <taxon>Hymenogastraceae</taxon>
        <taxon>Gymnopilus</taxon>
    </lineage>
</organism>
<keyword evidence="7" id="KW-1185">Reference proteome</keyword>
<dbReference type="InterPro" id="IPR047153">
    <property type="entry name" value="TRIM45/56/19-like"/>
</dbReference>
<proteinExistence type="predicted"/>
<keyword evidence="2 4" id="KW-0863">Zinc-finger</keyword>
<dbReference type="GO" id="GO:0006513">
    <property type="term" value="P:protein monoubiquitination"/>
    <property type="evidence" value="ECO:0007669"/>
    <property type="project" value="TreeGrafter"/>
</dbReference>
<dbReference type="PROSITE" id="PS00518">
    <property type="entry name" value="ZF_RING_1"/>
    <property type="match status" value="1"/>
</dbReference>